<dbReference type="EMBL" id="JANBVN010000179">
    <property type="protein sequence ID" value="KAJ9134582.1"/>
    <property type="molecule type" value="Genomic_DNA"/>
</dbReference>
<dbReference type="PANTHER" id="PTHR12905">
    <property type="entry name" value="METALLOPHOSPHOESTERASE"/>
    <property type="match status" value="1"/>
</dbReference>
<dbReference type="GO" id="GO:0016787">
    <property type="term" value="F:hydrolase activity"/>
    <property type="evidence" value="ECO:0007669"/>
    <property type="project" value="InterPro"/>
</dbReference>
<evidence type="ECO:0000259" key="1">
    <source>
        <dbReference type="Pfam" id="PF00149"/>
    </source>
</evidence>
<reference evidence="2" key="1">
    <citation type="submission" date="2022-07" db="EMBL/GenBank/DDBJ databases">
        <title>Fungi with potential for degradation of polypropylene.</title>
        <authorList>
            <person name="Gostincar C."/>
        </authorList>
    </citation>
    <scope>NUCLEOTIDE SEQUENCE</scope>
    <source>
        <strain evidence="2">EXF-13287</strain>
    </source>
</reference>
<gene>
    <name evidence="2" type="ORF">NKR19_g8583</name>
</gene>
<protein>
    <submittedName>
        <fullName evidence="2">Metallo-dependent phosphatase</fullName>
    </submittedName>
</protein>
<dbReference type="Proteomes" id="UP001174691">
    <property type="component" value="Unassembled WGS sequence"/>
</dbReference>
<proteinExistence type="predicted"/>
<dbReference type="SUPFAM" id="SSF56300">
    <property type="entry name" value="Metallo-dependent phosphatases"/>
    <property type="match status" value="1"/>
</dbReference>
<name>A0AA38RDV2_9PEZI</name>
<sequence length="215" mass="24118">MSRTRTTRFVCVSDTHNCTVKLPPGDVLIHAGDLTNQGSYSELSKAVQWLEKAPFECKIVIAGNHDLTLDAPFYSLHSQSFHNQAPQDPAKCLTLLTSSPSITYLSHSSTTVRLSSPSGPRTTFSIFGSPYSPRQEGHGLWAFQYDDDLEAEDLWARVPLDTDILVTHTPPYRHCDEGVRRRRAVGCERLREALWRVRPLVHVCGHVHEGRGAER</sequence>
<feature type="non-terminal residue" evidence="2">
    <location>
        <position position="1"/>
    </location>
</feature>
<evidence type="ECO:0000313" key="3">
    <source>
        <dbReference type="Proteomes" id="UP001174691"/>
    </source>
</evidence>
<dbReference type="InterPro" id="IPR029052">
    <property type="entry name" value="Metallo-depent_PP-like"/>
</dbReference>
<dbReference type="Gene3D" id="3.60.21.10">
    <property type="match status" value="1"/>
</dbReference>
<dbReference type="InterPro" id="IPR004843">
    <property type="entry name" value="Calcineurin-like_PHP"/>
</dbReference>
<accession>A0AA38RDV2</accession>
<dbReference type="PANTHER" id="PTHR12905:SF16">
    <property type="entry name" value="SER_THR PROTEIN PHOSPHATASE FAMILY PROTEIN (AFU_ORTHOLOGUE AFUA_1G06000)"/>
    <property type="match status" value="1"/>
</dbReference>
<dbReference type="Pfam" id="PF00149">
    <property type="entry name" value="Metallophos"/>
    <property type="match status" value="1"/>
</dbReference>
<organism evidence="2 3">
    <name type="scientific">Coniochaeta hoffmannii</name>
    <dbReference type="NCBI Taxonomy" id="91930"/>
    <lineage>
        <taxon>Eukaryota</taxon>
        <taxon>Fungi</taxon>
        <taxon>Dikarya</taxon>
        <taxon>Ascomycota</taxon>
        <taxon>Pezizomycotina</taxon>
        <taxon>Sordariomycetes</taxon>
        <taxon>Sordariomycetidae</taxon>
        <taxon>Coniochaetales</taxon>
        <taxon>Coniochaetaceae</taxon>
        <taxon>Coniochaeta</taxon>
    </lineage>
</organism>
<dbReference type="InterPro" id="IPR051693">
    <property type="entry name" value="UPF0046_metallophosphoest"/>
</dbReference>
<evidence type="ECO:0000313" key="2">
    <source>
        <dbReference type="EMBL" id="KAJ9134582.1"/>
    </source>
</evidence>
<comment type="caution">
    <text evidence="2">The sequence shown here is derived from an EMBL/GenBank/DDBJ whole genome shotgun (WGS) entry which is preliminary data.</text>
</comment>
<dbReference type="AlphaFoldDB" id="A0AA38RDV2"/>
<keyword evidence="3" id="KW-1185">Reference proteome</keyword>
<feature type="domain" description="Calcineurin-like phosphoesterase" evidence="1">
    <location>
        <begin position="22"/>
        <end position="209"/>
    </location>
</feature>
<dbReference type="CDD" id="cd07379">
    <property type="entry name" value="MPP_239FB"/>
    <property type="match status" value="1"/>
</dbReference>